<dbReference type="InterPro" id="IPR011006">
    <property type="entry name" value="CheY-like_superfamily"/>
</dbReference>
<feature type="region of interest" description="Disordered" evidence="4">
    <location>
        <begin position="261"/>
        <end position="289"/>
    </location>
</feature>
<dbReference type="Pfam" id="PF00072">
    <property type="entry name" value="Response_reg"/>
    <property type="match status" value="1"/>
</dbReference>
<sequence length="420" mass="45031">MSPDDVLAASLWNWPDPLLKRDRAGHVMFVNAAFLGLYGGRVQDWQGKPVTGWPAPSIAGPQRFETRAGGASDISIYDWVETPMADGNVLAIARNVTAYANPTPPPPQDRQLPPSDQINKAPAATEMASPAQNPSAFASAQAQAKSPDQHASVREQAKTANPVVERVTNAAQPKPEPAPAAPKIETPPSPEIVAKETAVETAPQTAHTPQKPASAPAPSPMATETQSPEPERTFERRALPIEDSTSVLGANWRDQVIAKAVGAEAEPAPSTPERTEDQEDEENHEGPTSNAAKGLHILLAEDNSINALLTRTLLEAEGATVDTVEDGALALEAVKKTNYDLIFMDMRMPNMDGLEATRKIRAYGATLPIIALTANAFDDDRNACFDSGMNDFMTKPVSAEELVEMVTEWTKPENRGRSAA</sequence>
<evidence type="ECO:0000259" key="5">
    <source>
        <dbReference type="PROSITE" id="PS50110"/>
    </source>
</evidence>
<dbReference type="PROSITE" id="PS50110">
    <property type="entry name" value="RESPONSE_REGULATORY"/>
    <property type="match status" value="1"/>
</dbReference>
<dbReference type="EMBL" id="DRMJ01000496">
    <property type="protein sequence ID" value="HHL43840.1"/>
    <property type="molecule type" value="Genomic_DNA"/>
</dbReference>
<feature type="compositionally biased region" description="Low complexity" evidence="4">
    <location>
        <begin position="212"/>
        <end position="222"/>
    </location>
</feature>
<comment type="caution">
    <text evidence="6">The sequence shown here is derived from an EMBL/GenBank/DDBJ whole genome shotgun (WGS) entry which is preliminary data.</text>
</comment>
<name>A0A7C5R1G0_9PROT</name>
<feature type="compositionally biased region" description="Pro residues" evidence="4">
    <location>
        <begin position="174"/>
        <end position="190"/>
    </location>
</feature>
<keyword evidence="2" id="KW-0902">Two-component regulatory system</keyword>
<organism evidence="6">
    <name type="scientific">Hellea balneolensis</name>
    <dbReference type="NCBI Taxonomy" id="287478"/>
    <lineage>
        <taxon>Bacteria</taxon>
        <taxon>Pseudomonadati</taxon>
        <taxon>Pseudomonadota</taxon>
        <taxon>Alphaproteobacteria</taxon>
        <taxon>Maricaulales</taxon>
        <taxon>Robiginitomaculaceae</taxon>
        <taxon>Hellea</taxon>
    </lineage>
</organism>
<proteinExistence type="predicted"/>
<evidence type="ECO:0000313" key="6">
    <source>
        <dbReference type="EMBL" id="HHL43840.1"/>
    </source>
</evidence>
<evidence type="ECO:0000256" key="1">
    <source>
        <dbReference type="ARBA" id="ARBA00022553"/>
    </source>
</evidence>
<dbReference type="PANTHER" id="PTHR45339:SF1">
    <property type="entry name" value="HYBRID SIGNAL TRANSDUCTION HISTIDINE KINASE J"/>
    <property type="match status" value="1"/>
</dbReference>
<dbReference type="CDD" id="cd17546">
    <property type="entry name" value="REC_hyHK_CKI1_RcsC-like"/>
    <property type="match status" value="1"/>
</dbReference>
<evidence type="ECO:0000256" key="2">
    <source>
        <dbReference type="ARBA" id="ARBA00023012"/>
    </source>
</evidence>
<dbReference type="SUPFAM" id="SSF52172">
    <property type="entry name" value="CheY-like"/>
    <property type="match status" value="1"/>
</dbReference>
<evidence type="ECO:0000256" key="3">
    <source>
        <dbReference type="PROSITE-ProRule" id="PRU00169"/>
    </source>
</evidence>
<dbReference type="GO" id="GO:0000160">
    <property type="term" value="P:phosphorelay signal transduction system"/>
    <property type="evidence" value="ECO:0007669"/>
    <property type="project" value="UniProtKB-KW"/>
</dbReference>
<evidence type="ECO:0000256" key="4">
    <source>
        <dbReference type="SAM" id="MobiDB-lite"/>
    </source>
</evidence>
<dbReference type="AlphaFoldDB" id="A0A7C5R1G0"/>
<dbReference type="Gene3D" id="3.40.50.2300">
    <property type="match status" value="1"/>
</dbReference>
<dbReference type="InterPro" id="IPR001789">
    <property type="entry name" value="Sig_transdc_resp-reg_receiver"/>
</dbReference>
<dbReference type="InterPro" id="IPR000014">
    <property type="entry name" value="PAS"/>
</dbReference>
<feature type="modified residue" description="4-aspartylphosphate" evidence="3">
    <location>
        <position position="345"/>
    </location>
</feature>
<dbReference type="CDD" id="cd00130">
    <property type="entry name" value="PAS"/>
    <property type="match status" value="1"/>
</dbReference>
<feature type="compositionally biased region" description="Basic and acidic residues" evidence="4">
    <location>
        <begin position="229"/>
        <end position="240"/>
    </location>
</feature>
<feature type="region of interest" description="Disordered" evidence="4">
    <location>
        <begin position="100"/>
        <end position="246"/>
    </location>
</feature>
<dbReference type="PANTHER" id="PTHR45339">
    <property type="entry name" value="HYBRID SIGNAL TRANSDUCTION HISTIDINE KINASE J"/>
    <property type="match status" value="1"/>
</dbReference>
<dbReference type="Proteomes" id="UP000885830">
    <property type="component" value="Unassembled WGS sequence"/>
</dbReference>
<protein>
    <submittedName>
        <fullName evidence="6">Response regulator</fullName>
    </submittedName>
</protein>
<dbReference type="SMART" id="SM00448">
    <property type="entry name" value="REC"/>
    <property type="match status" value="1"/>
</dbReference>
<keyword evidence="1 3" id="KW-0597">Phosphoprotein</keyword>
<feature type="domain" description="Response regulatory" evidence="5">
    <location>
        <begin position="296"/>
        <end position="410"/>
    </location>
</feature>
<feature type="compositionally biased region" description="Basic and acidic residues" evidence="4">
    <location>
        <begin position="147"/>
        <end position="157"/>
    </location>
</feature>
<feature type="compositionally biased region" description="Low complexity" evidence="4">
    <location>
        <begin position="128"/>
        <end position="146"/>
    </location>
</feature>
<reference evidence="6" key="1">
    <citation type="journal article" date="2020" name="mSystems">
        <title>Genome- and Community-Level Interaction Insights into Carbon Utilization and Element Cycling Functions of Hydrothermarchaeota in Hydrothermal Sediment.</title>
        <authorList>
            <person name="Zhou Z."/>
            <person name="Liu Y."/>
            <person name="Xu W."/>
            <person name="Pan J."/>
            <person name="Luo Z.H."/>
            <person name="Li M."/>
        </authorList>
    </citation>
    <scope>NUCLEOTIDE SEQUENCE [LARGE SCALE GENOMIC DNA]</scope>
    <source>
        <strain evidence="6">HyVt-485</strain>
    </source>
</reference>
<gene>
    <name evidence="6" type="ORF">ENJ42_09490</name>
</gene>
<accession>A0A7C5R1G0</accession>